<dbReference type="SUPFAM" id="SSF54523">
    <property type="entry name" value="Pili subunits"/>
    <property type="match status" value="1"/>
</dbReference>
<dbReference type="Proteomes" id="UP000317366">
    <property type="component" value="Unassembled WGS sequence"/>
</dbReference>
<gene>
    <name evidence="10" type="ORF">E6K74_08870</name>
    <name evidence="11" type="ORF">E6K77_07100</name>
</gene>
<proteinExistence type="predicted"/>
<keyword evidence="3" id="KW-0488">Methylation</keyword>
<dbReference type="GO" id="GO:0015628">
    <property type="term" value="P:protein secretion by the type II secretion system"/>
    <property type="evidence" value="ECO:0007669"/>
    <property type="project" value="InterPro"/>
</dbReference>
<dbReference type="AlphaFoldDB" id="A0A538SQG2"/>
<dbReference type="PROSITE" id="PS00409">
    <property type="entry name" value="PROKAR_NTER_METHYL"/>
    <property type="match status" value="1"/>
</dbReference>
<dbReference type="InterPro" id="IPR045584">
    <property type="entry name" value="Pilin-like"/>
</dbReference>
<comment type="subcellular location">
    <subcellularLocation>
        <location evidence="1">Cell inner membrane</location>
        <topology evidence="1">Single-pass membrane protein</topology>
    </subcellularLocation>
</comment>
<keyword evidence="7 8" id="KW-0472">Membrane</keyword>
<evidence type="ECO:0000256" key="2">
    <source>
        <dbReference type="ARBA" id="ARBA00022475"/>
    </source>
</evidence>
<comment type="caution">
    <text evidence="10">The sequence shown here is derived from an EMBL/GenBank/DDBJ whole genome shotgun (WGS) entry which is preliminary data.</text>
</comment>
<evidence type="ECO:0000256" key="3">
    <source>
        <dbReference type="ARBA" id="ARBA00022481"/>
    </source>
</evidence>
<dbReference type="Pfam" id="PF07963">
    <property type="entry name" value="N_methyl"/>
    <property type="match status" value="1"/>
</dbReference>
<evidence type="ECO:0000256" key="7">
    <source>
        <dbReference type="ARBA" id="ARBA00023136"/>
    </source>
</evidence>
<name>A0A538SQG2_UNCEI</name>
<keyword evidence="4" id="KW-0997">Cell inner membrane</keyword>
<evidence type="ECO:0000313" key="13">
    <source>
        <dbReference type="Proteomes" id="UP000319829"/>
    </source>
</evidence>
<dbReference type="EMBL" id="VBOU01000083">
    <property type="protein sequence ID" value="TMQ53615.1"/>
    <property type="molecule type" value="Genomic_DNA"/>
</dbReference>
<dbReference type="EMBL" id="VBOX01000074">
    <property type="protein sequence ID" value="TMQ62523.1"/>
    <property type="molecule type" value="Genomic_DNA"/>
</dbReference>
<dbReference type="InterPro" id="IPR012902">
    <property type="entry name" value="N_methyl_site"/>
</dbReference>
<dbReference type="NCBIfam" id="TIGR02532">
    <property type="entry name" value="IV_pilin_GFxxxE"/>
    <property type="match status" value="1"/>
</dbReference>
<protein>
    <submittedName>
        <fullName evidence="10">Prepilin-type N-terminal cleavage/methylation domain-containing protein</fullName>
    </submittedName>
</protein>
<feature type="transmembrane region" description="Helical" evidence="8">
    <location>
        <begin position="26"/>
        <end position="48"/>
    </location>
</feature>
<dbReference type="Pfam" id="PF12019">
    <property type="entry name" value="GspH"/>
    <property type="match status" value="1"/>
</dbReference>
<keyword evidence="2" id="KW-1003">Cell membrane</keyword>
<reference evidence="12 13" key="1">
    <citation type="journal article" date="2019" name="Nat. Microbiol.">
        <title>Mediterranean grassland soil C-N compound turnover is dependent on rainfall and depth, and is mediated by genomically divergent microorganisms.</title>
        <authorList>
            <person name="Diamond S."/>
            <person name="Andeer P.F."/>
            <person name="Li Z."/>
            <person name="Crits-Christoph A."/>
            <person name="Burstein D."/>
            <person name="Anantharaman K."/>
            <person name="Lane K.R."/>
            <person name="Thomas B.C."/>
            <person name="Pan C."/>
            <person name="Northen T.R."/>
            <person name="Banfield J.F."/>
        </authorList>
    </citation>
    <scope>NUCLEOTIDE SEQUENCE [LARGE SCALE GENOMIC DNA]</scope>
    <source>
        <strain evidence="10">WS_4</strain>
        <strain evidence="11">WS_7</strain>
    </source>
</reference>
<accession>A0A538SQG2</accession>
<evidence type="ECO:0000313" key="12">
    <source>
        <dbReference type="Proteomes" id="UP000317366"/>
    </source>
</evidence>
<dbReference type="Gene3D" id="3.30.700.10">
    <property type="entry name" value="Glycoprotein, Type 4 Pilin"/>
    <property type="match status" value="1"/>
</dbReference>
<evidence type="ECO:0000256" key="8">
    <source>
        <dbReference type="SAM" id="Phobius"/>
    </source>
</evidence>
<feature type="domain" description="General secretion pathway GspH" evidence="9">
    <location>
        <begin position="67"/>
        <end position="167"/>
    </location>
</feature>
<evidence type="ECO:0000256" key="1">
    <source>
        <dbReference type="ARBA" id="ARBA00004377"/>
    </source>
</evidence>
<evidence type="ECO:0000313" key="10">
    <source>
        <dbReference type="EMBL" id="TMQ53615.1"/>
    </source>
</evidence>
<dbReference type="InterPro" id="IPR022346">
    <property type="entry name" value="T2SS_GspH"/>
</dbReference>
<keyword evidence="6 8" id="KW-1133">Transmembrane helix</keyword>
<dbReference type="Proteomes" id="UP000319829">
    <property type="component" value="Unassembled WGS sequence"/>
</dbReference>
<keyword evidence="5 8" id="KW-0812">Transmembrane</keyword>
<sequence>MGVLGQEVFAMSDFRAKTEIRRRHDAGFTLVELTVVMVIFGIMTAVALPGFNKFMRSLDLNNQVQVTASMLRVARQRAITENNAYRIWYDPFARNFGWWDDDNSDFIYVFGEKFASPQTMPGWITATQSATNPMGSFWTTFNPDGSASQSFTFIYSNSDGYSRNISIIRPTGMVTIQ</sequence>
<evidence type="ECO:0000256" key="6">
    <source>
        <dbReference type="ARBA" id="ARBA00022989"/>
    </source>
</evidence>
<evidence type="ECO:0000259" key="9">
    <source>
        <dbReference type="Pfam" id="PF12019"/>
    </source>
</evidence>
<dbReference type="GO" id="GO:0005886">
    <property type="term" value="C:plasma membrane"/>
    <property type="evidence" value="ECO:0007669"/>
    <property type="project" value="UniProtKB-SubCell"/>
</dbReference>
<dbReference type="GO" id="GO:0015627">
    <property type="term" value="C:type II protein secretion system complex"/>
    <property type="evidence" value="ECO:0007669"/>
    <property type="project" value="InterPro"/>
</dbReference>
<evidence type="ECO:0000313" key="11">
    <source>
        <dbReference type="EMBL" id="TMQ62523.1"/>
    </source>
</evidence>
<organism evidence="10 13">
    <name type="scientific">Eiseniibacteriota bacterium</name>
    <dbReference type="NCBI Taxonomy" id="2212470"/>
    <lineage>
        <taxon>Bacteria</taxon>
        <taxon>Candidatus Eiseniibacteriota</taxon>
    </lineage>
</organism>
<evidence type="ECO:0000256" key="5">
    <source>
        <dbReference type="ARBA" id="ARBA00022692"/>
    </source>
</evidence>
<evidence type="ECO:0000256" key="4">
    <source>
        <dbReference type="ARBA" id="ARBA00022519"/>
    </source>
</evidence>